<comment type="similarity">
    <text evidence="1 2">Belongs to the OprB family.</text>
</comment>
<dbReference type="Pfam" id="PF04966">
    <property type="entry name" value="OprB"/>
    <property type="match status" value="1"/>
</dbReference>
<gene>
    <name evidence="3" type="ORF">CAT59_05815</name>
</gene>
<evidence type="ECO:0000256" key="2">
    <source>
        <dbReference type="RuleBase" id="RU363072"/>
    </source>
</evidence>
<comment type="caution">
    <text evidence="3">The sequence shown here is derived from an EMBL/GenBank/DDBJ whole genome shotgun (WGS) entry which is preliminary data.</text>
</comment>
<proteinExistence type="inferred from homology"/>
<dbReference type="PANTHER" id="PTHR37944:SF1">
    <property type="entry name" value="PORIN B"/>
    <property type="match status" value="1"/>
</dbReference>
<dbReference type="InterPro" id="IPR052932">
    <property type="entry name" value="OprB_Porin"/>
</dbReference>
<protein>
    <submittedName>
        <fullName evidence="3">Porin</fullName>
    </submittedName>
</protein>
<evidence type="ECO:0000256" key="1">
    <source>
        <dbReference type="ARBA" id="ARBA00008769"/>
    </source>
</evidence>
<dbReference type="PANTHER" id="PTHR37944">
    <property type="entry name" value="PORIN B"/>
    <property type="match status" value="1"/>
</dbReference>
<dbReference type="AlphaFoldDB" id="A0A0R0RWJ9"/>
<feature type="signal peptide" evidence="2">
    <location>
        <begin position="1"/>
        <end position="21"/>
    </location>
</feature>
<dbReference type="RefSeq" id="WP_050675405.1">
    <property type="nucleotide sequence ID" value="NZ_CAYSYS010000016.1"/>
</dbReference>
<dbReference type="EMBL" id="NGIR01000018">
    <property type="protein sequence ID" value="OTU29113.1"/>
    <property type="molecule type" value="Genomic_DNA"/>
</dbReference>
<evidence type="ECO:0000313" key="3">
    <source>
        <dbReference type="EMBL" id="OTU29113.1"/>
    </source>
</evidence>
<organism evidence="3 4">
    <name type="scientific">Acinetobacter pittii</name>
    <name type="common">Acinetobacter genomosp. 3</name>
    <dbReference type="NCBI Taxonomy" id="48296"/>
    <lineage>
        <taxon>Bacteria</taxon>
        <taxon>Pseudomonadati</taxon>
        <taxon>Pseudomonadota</taxon>
        <taxon>Gammaproteobacteria</taxon>
        <taxon>Moraxellales</taxon>
        <taxon>Moraxellaceae</taxon>
        <taxon>Acinetobacter</taxon>
        <taxon>Acinetobacter calcoaceticus/baumannii complex</taxon>
    </lineage>
</organism>
<sequence length="491" mass="53675">MKKTLLMLSMLTILANQTTFAEEQTLNKENKSLADDGLLAFENTPNERIGPQVQVAENPMPAKEGGILSNQGQWLVDHGITPKLTFTELYFANPKVGVKTGESEAVSIFTVGATLDLEKLMGLSGSKIHYEHLFAPWVHNGTYGGQASSTIVGTLGPYIPNTSHLTLFTFEQRLLNDQLTLEAGKSNAGNYFALPMCNSPTMCVSASLQNIVGINPPPYSNWSARMAYDLNPKLRVQTGWWRSDAAFPFTNGWETNSGDIGGQMSNVYLANVSYKTDFSMEKYPFSYEIMGFYNDATQVNPYSTVKGTSKVFDTESSVKTTVGVSGVYLGAKKTLWRQDHGLTDSPVPKSISAYASMTQAFNDENTKGIQNQGNAGIVFSHMFESRPFDSYGLNFLWAHLTDAEQKFLEDAHLAAGGTGYTVGQTETAISADANFILSKGIIFSPFVMYSWNSNSMLNPYSSVIPESGLSFGGTLHFQLDQILGLAGKPSY</sequence>
<accession>A0A0R0RWJ9</accession>
<dbReference type="GO" id="GO:0015288">
    <property type="term" value="F:porin activity"/>
    <property type="evidence" value="ECO:0007669"/>
    <property type="project" value="InterPro"/>
</dbReference>
<name>A0A0R0RWJ9_ACIPI</name>
<dbReference type="GO" id="GO:0008643">
    <property type="term" value="P:carbohydrate transport"/>
    <property type="evidence" value="ECO:0007669"/>
    <property type="project" value="InterPro"/>
</dbReference>
<dbReference type="GO" id="GO:0016020">
    <property type="term" value="C:membrane"/>
    <property type="evidence" value="ECO:0007669"/>
    <property type="project" value="InterPro"/>
</dbReference>
<keyword evidence="2" id="KW-0732">Signal</keyword>
<evidence type="ECO:0000313" key="4">
    <source>
        <dbReference type="Proteomes" id="UP000195162"/>
    </source>
</evidence>
<reference evidence="3 4" key="1">
    <citation type="submission" date="2017-05" db="EMBL/GenBank/DDBJ databases">
        <authorList>
            <person name="Song R."/>
            <person name="Chenine A.L."/>
            <person name="Ruprecht R.M."/>
        </authorList>
    </citation>
    <scope>NUCLEOTIDE SEQUENCE [LARGE SCALE GENOMIC DNA]</scope>
    <source>
        <strain evidence="3 4">ARLG1955</strain>
    </source>
</reference>
<feature type="chain" id="PRO_5015018180" evidence="2">
    <location>
        <begin position="22"/>
        <end position="491"/>
    </location>
</feature>
<dbReference type="InterPro" id="IPR007049">
    <property type="entry name" value="Carb-sel_porin_OprB"/>
</dbReference>
<dbReference type="Gene3D" id="2.40.160.180">
    <property type="entry name" value="Carbohydrate-selective porin OprB"/>
    <property type="match status" value="1"/>
</dbReference>
<dbReference type="Proteomes" id="UP000195162">
    <property type="component" value="Unassembled WGS sequence"/>
</dbReference>
<dbReference type="InterPro" id="IPR038673">
    <property type="entry name" value="OprB_sf"/>
</dbReference>